<evidence type="ECO:0000313" key="2">
    <source>
        <dbReference type="Proteomes" id="UP000269499"/>
    </source>
</evidence>
<protein>
    <submittedName>
        <fullName evidence="1">Uncharacterized protein</fullName>
    </submittedName>
</protein>
<reference evidence="1 2" key="1">
    <citation type="submission" date="2018-06" db="EMBL/GenBank/DDBJ databases">
        <title>Extensive metabolic versatility and redundancy in microbially diverse, dynamic hydrothermal sediments.</title>
        <authorList>
            <person name="Dombrowski N."/>
            <person name="Teske A."/>
            <person name="Baker B.J."/>
        </authorList>
    </citation>
    <scope>NUCLEOTIDE SEQUENCE [LARGE SCALE GENOMIC DNA]</scope>
    <source>
        <strain evidence="1">B20_G2</strain>
    </source>
</reference>
<sequence>MTRNTARRNLKLFYVFEDHKMEKGYVEQCSPVTISTAKAVSTALAALRMFEFKAFEYVIMRYERGVPLDRIEHMLKSDLTELDAKAMDMIIKWG</sequence>
<evidence type="ECO:0000313" key="1">
    <source>
        <dbReference type="EMBL" id="RLE52075.1"/>
    </source>
</evidence>
<dbReference type="AlphaFoldDB" id="A0A497EXY8"/>
<organism evidence="1 2">
    <name type="scientific">Thermoproteota archaeon</name>
    <dbReference type="NCBI Taxonomy" id="2056631"/>
    <lineage>
        <taxon>Archaea</taxon>
        <taxon>Thermoproteota</taxon>
    </lineage>
</organism>
<comment type="caution">
    <text evidence="1">The sequence shown here is derived from an EMBL/GenBank/DDBJ whole genome shotgun (WGS) entry which is preliminary data.</text>
</comment>
<dbReference type="EMBL" id="QMRA01000134">
    <property type="protein sequence ID" value="RLE52075.1"/>
    <property type="molecule type" value="Genomic_DNA"/>
</dbReference>
<gene>
    <name evidence="1" type="ORF">DRJ26_05075</name>
</gene>
<accession>A0A497EXY8</accession>
<dbReference type="Proteomes" id="UP000269499">
    <property type="component" value="Unassembled WGS sequence"/>
</dbReference>
<proteinExistence type="predicted"/>
<name>A0A497EXY8_9CREN</name>